<reference evidence="2" key="1">
    <citation type="submission" date="2020-06" db="EMBL/GenBank/DDBJ databases">
        <authorList>
            <person name="Li T."/>
            <person name="Hu X."/>
            <person name="Zhang T."/>
            <person name="Song X."/>
            <person name="Zhang H."/>
            <person name="Dai N."/>
            <person name="Sheng W."/>
            <person name="Hou X."/>
            <person name="Wei L."/>
        </authorList>
    </citation>
    <scope>NUCLEOTIDE SEQUENCE</scope>
    <source>
        <strain evidence="2">G02</strain>
        <tissue evidence="2">Leaf</tissue>
    </source>
</reference>
<reference evidence="2" key="2">
    <citation type="journal article" date="2024" name="Plant">
        <title>Genomic evolution and insights into agronomic trait innovations of Sesamum species.</title>
        <authorList>
            <person name="Miao H."/>
            <person name="Wang L."/>
            <person name="Qu L."/>
            <person name="Liu H."/>
            <person name="Sun Y."/>
            <person name="Le M."/>
            <person name="Wang Q."/>
            <person name="Wei S."/>
            <person name="Zheng Y."/>
            <person name="Lin W."/>
            <person name="Duan Y."/>
            <person name="Cao H."/>
            <person name="Xiong S."/>
            <person name="Wang X."/>
            <person name="Wei L."/>
            <person name="Li C."/>
            <person name="Ma Q."/>
            <person name="Ju M."/>
            <person name="Zhao R."/>
            <person name="Li G."/>
            <person name="Mu C."/>
            <person name="Tian Q."/>
            <person name="Mei H."/>
            <person name="Zhang T."/>
            <person name="Gao T."/>
            <person name="Zhang H."/>
        </authorList>
    </citation>
    <scope>NUCLEOTIDE SEQUENCE</scope>
    <source>
        <strain evidence="2">G02</strain>
    </source>
</reference>
<evidence type="ECO:0000259" key="1">
    <source>
        <dbReference type="Pfam" id="PF13966"/>
    </source>
</evidence>
<proteinExistence type="predicted"/>
<protein>
    <recommendedName>
        <fullName evidence="1">Reverse transcriptase zinc-binding domain-containing protein</fullName>
    </recommendedName>
</protein>
<dbReference type="EMBL" id="JACGWJ010000011">
    <property type="protein sequence ID" value="KAL0387862.1"/>
    <property type="molecule type" value="Genomic_DNA"/>
</dbReference>
<dbReference type="Pfam" id="PF13966">
    <property type="entry name" value="zf-RVT"/>
    <property type="match status" value="1"/>
</dbReference>
<gene>
    <name evidence="2" type="ORF">Sradi_2668000</name>
</gene>
<comment type="caution">
    <text evidence="2">The sequence shown here is derived from an EMBL/GenBank/DDBJ whole genome shotgun (WGS) entry which is preliminary data.</text>
</comment>
<accession>A0AAW2S796</accession>
<sequence length="115" mass="13172">MNQPSRRRGGDKPVWHFESHDRFSVRSAYQVTCCLWGVTKCSYTGRSWAFIWSSKARPKVVLFAWKCVLDALLITTQLQRQRVQVDDGCGGCLAEQEDVLHEQEDVHVFTAISPD</sequence>
<feature type="domain" description="Reverse transcriptase zinc-binding" evidence="1">
    <location>
        <begin position="23"/>
        <end position="101"/>
    </location>
</feature>
<name>A0AAW2S796_SESRA</name>
<dbReference type="AlphaFoldDB" id="A0AAW2S796"/>
<evidence type="ECO:0000313" key="2">
    <source>
        <dbReference type="EMBL" id="KAL0387862.1"/>
    </source>
</evidence>
<dbReference type="InterPro" id="IPR026960">
    <property type="entry name" value="RVT-Znf"/>
</dbReference>
<organism evidence="2">
    <name type="scientific">Sesamum radiatum</name>
    <name type="common">Black benniseed</name>
    <dbReference type="NCBI Taxonomy" id="300843"/>
    <lineage>
        <taxon>Eukaryota</taxon>
        <taxon>Viridiplantae</taxon>
        <taxon>Streptophyta</taxon>
        <taxon>Embryophyta</taxon>
        <taxon>Tracheophyta</taxon>
        <taxon>Spermatophyta</taxon>
        <taxon>Magnoliopsida</taxon>
        <taxon>eudicotyledons</taxon>
        <taxon>Gunneridae</taxon>
        <taxon>Pentapetalae</taxon>
        <taxon>asterids</taxon>
        <taxon>lamiids</taxon>
        <taxon>Lamiales</taxon>
        <taxon>Pedaliaceae</taxon>
        <taxon>Sesamum</taxon>
    </lineage>
</organism>